<dbReference type="AlphaFoldDB" id="A0A644WTW0"/>
<name>A0A644WTW0_9ZZZZ</name>
<evidence type="ECO:0000313" key="2">
    <source>
        <dbReference type="EMBL" id="MPM07366.1"/>
    </source>
</evidence>
<proteinExistence type="predicted"/>
<dbReference type="EMBL" id="VSSQ01001327">
    <property type="protein sequence ID" value="MPM07366.1"/>
    <property type="molecule type" value="Genomic_DNA"/>
</dbReference>
<dbReference type="Pfam" id="PF07995">
    <property type="entry name" value="GSDH"/>
    <property type="match status" value="1"/>
</dbReference>
<reference evidence="2" key="1">
    <citation type="submission" date="2019-08" db="EMBL/GenBank/DDBJ databases">
        <authorList>
            <person name="Kucharzyk K."/>
            <person name="Murdoch R.W."/>
            <person name="Higgins S."/>
            <person name="Loffler F."/>
        </authorList>
    </citation>
    <scope>NUCLEOTIDE SEQUENCE</scope>
</reference>
<dbReference type="InterPro" id="IPR012938">
    <property type="entry name" value="Glc/Sorbosone_DH"/>
</dbReference>
<feature type="domain" description="Glucose/Sorbosone dehydrogenase" evidence="1">
    <location>
        <begin position="1"/>
        <end position="71"/>
    </location>
</feature>
<dbReference type="Gene3D" id="2.120.10.30">
    <property type="entry name" value="TolB, C-terminal domain"/>
    <property type="match status" value="1"/>
</dbReference>
<gene>
    <name evidence="2" type="ORF">SDC9_53672</name>
</gene>
<organism evidence="2">
    <name type="scientific">bioreactor metagenome</name>
    <dbReference type="NCBI Taxonomy" id="1076179"/>
    <lineage>
        <taxon>unclassified sequences</taxon>
        <taxon>metagenomes</taxon>
        <taxon>ecological metagenomes</taxon>
    </lineage>
</organism>
<protein>
    <recommendedName>
        <fullName evidence="1">Glucose/Sorbosone dehydrogenase domain-containing protein</fullName>
    </recommendedName>
</protein>
<dbReference type="SUPFAM" id="SSF63829">
    <property type="entry name" value="Calcium-dependent phosphotriesterase"/>
    <property type="match status" value="1"/>
</dbReference>
<accession>A0A644WTW0</accession>
<dbReference type="InterPro" id="IPR011042">
    <property type="entry name" value="6-blade_b-propeller_TolB-like"/>
</dbReference>
<sequence length="77" mass="8732">MTVVTGDRFKKWENNMLVGSLRFDYIERMVLDGQKVVHTEKLAEGIGRVRNVVMSPDGLVYIGLEEPGMIVRLVPVE</sequence>
<comment type="caution">
    <text evidence="2">The sequence shown here is derived from an EMBL/GenBank/DDBJ whole genome shotgun (WGS) entry which is preliminary data.</text>
</comment>
<evidence type="ECO:0000259" key="1">
    <source>
        <dbReference type="Pfam" id="PF07995"/>
    </source>
</evidence>